<sequence length="323" mass="35659">MIVRDRPSGLKLFWLMRGSILPRISRVLLFNIALATVVTLSHGALFHTKITLTAIPFTLIGLPLAIFLGFRNTAAYDRYWEARKLWGELLLRSRNLARQCLCHIAPPQAGVGAAAEPSALTTPTHPTDRRVHMVRRAAAFCHALRLLLRDSRDTAAVQAWLPEGEWAAVARSLHLPQALMMRMGADLAACQREGRVDAQMAVQIDHTLSALTAAAASCERIKSTPVPFSYTLLLHRTAYAYCFLLPFGLVDTLGFMTPLVVAIVAYTFFGLDALGDEIEEPFGLLPNDLPLDALCRHIEINLLESLGDTELPPPLVPLDYCLM</sequence>
<evidence type="ECO:0000256" key="1">
    <source>
        <dbReference type="ARBA" id="ARBA00004651"/>
    </source>
</evidence>
<evidence type="ECO:0000256" key="6">
    <source>
        <dbReference type="ARBA" id="ARBA00023065"/>
    </source>
</evidence>
<proteinExistence type="inferred from homology"/>
<evidence type="ECO:0000256" key="4">
    <source>
        <dbReference type="ARBA" id="ARBA00022692"/>
    </source>
</evidence>
<keyword evidence="4 9" id="KW-0812">Transmembrane</keyword>
<organism evidence="10 11">
    <name type="scientific">Curvibacter cyanobacteriorum</name>
    <dbReference type="NCBI Taxonomy" id="3026422"/>
    <lineage>
        <taxon>Bacteria</taxon>
        <taxon>Pseudomonadati</taxon>
        <taxon>Pseudomonadota</taxon>
        <taxon>Betaproteobacteria</taxon>
        <taxon>Burkholderiales</taxon>
        <taxon>Comamonadaceae</taxon>
        <taxon>Curvibacter</taxon>
    </lineage>
</organism>
<dbReference type="PANTHER" id="PTHR33281">
    <property type="entry name" value="UPF0187 PROTEIN YNEE"/>
    <property type="match status" value="1"/>
</dbReference>
<feature type="transmembrane region" description="Helical" evidence="9">
    <location>
        <begin position="20"/>
        <end position="44"/>
    </location>
</feature>
<keyword evidence="6" id="KW-0406">Ion transport</keyword>
<dbReference type="InterPro" id="IPR044669">
    <property type="entry name" value="YneE/VCCN1/2-like"/>
</dbReference>
<reference evidence="10 11" key="1">
    <citation type="submission" date="2023-02" db="EMBL/GenBank/DDBJ databases">
        <title>Bacterial whole genomic sequence of Curvibacter sp. HBC61.</title>
        <authorList>
            <person name="Le V."/>
            <person name="Ko S.-R."/>
            <person name="Ahn C.-Y."/>
            <person name="Oh H.-M."/>
        </authorList>
    </citation>
    <scope>NUCLEOTIDE SEQUENCE [LARGE SCALE GENOMIC DNA]</scope>
    <source>
        <strain evidence="10 11">HBC61</strain>
    </source>
</reference>
<evidence type="ECO:0000256" key="5">
    <source>
        <dbReference type="ARBA" id="ARBA00022989"/>
    </source>
</evidence>
<dbReference type="PANTHER" id="PTHR33281:SF19">
    <property type="entry name" value="VOLTAGE-DEPENDENT ANION CHANNEL-FORMING PROTEIN YNEE"/>
    <property type="match status" value="1"/>
</dbReference>
<evidence type="ECO:0000256" key="3">
    <source>
        <dbReference type="ARBA" id="ARBA00022475"/>
    </source>
</evidence>
<evidence type="ECO:0000256" key="8">
    <source>
        <dbReference type="ARBA" id="ARBA00034708"/>
    </source>
</evidence>
<dbReference type="Proteomes" id="UP001528673">
    <property type="component" value="Unassembled WGS sequence"/>
</dbReference>
<dbReference type="EMBL" id="JAQSIP010000007">
    <property type="protein sequence ID" value="MDD0839953.1"/>
    <property type="molecule type" value="Genomic_DNA"/>
</dbReference>
<evidence type="ECO:0000256" key="9">
    <source>
        <dbReference type="SAM" id="Phobius"/>
    </source>
</evidence>
<feature type="transmembrane region" description="Helical" evidence="9">
    <location>
        <begin position="238"/>
        <end position="269"/>
    </location>
</feature>
<comment type="caution">
    <text evidence="10">The sequence shown here is derived from an EMBL/GenBank/DDBJ whole genome shotgun (WGS) entry which is preliminary data.</text>
</comment>
<comment type="similarity">
    <text evidence="8">Belongs to the anion channel-forming bestrophin (TC 1.A.46) family.</text>
</comment>
<keyword evidence="3" id="KW-1003">Cell membrane</keyword>
<dbReference type="RefSeq" id="WP_273952631.1">
    <property type="nucleotide sequence ID" value="NZ_JAQSIP010000007.1"/>
</dbReference>
<keyword evidence="7 9" id="KW-0472">Membrane</keyword>
<gene>
    <name evidence="10" type="ORF">PSQ40_15320</name>
</gene>
<keyword evidence="2" id="KW-0813">Transport</keyword>
<keyword evidence="11" id="KW-1185">Reference proteome</keyword>
<name>A0ABT5N1L6_9BURK</name>
<evidence type="ECO:0000313" key="11">
    <source>
        <dbReference type="Proteomes" id="UP001528673"/>
    </source>
</evidence>
<evidence type="ECO:0000256" key="7">
    <source>
        <dbReference type="ARBA" id="ARBA00023136"/>
    </source>
</evidence>
<feature type="transmembrane region" description="Helical" evidence="9">
    <location>
        <begin position="50"/>
        <end position="70"/>
    </location>
</feature>
<keyword evidence="5 9" id="KW-1133">Transmembrane helix</keyword>
<evidence type="ECO:0000256" key="2">
    <source>
        <dbReference type="ARBA" id="ARBA00022448"/>
    </source>
</evidence>
<comment type="subcellular location">
    <subcellularLocation>
        <location evidence="1">Cell membrane</location>
        <topology evidence="1">Multi-pass membrane protein</topology>
    </subcellularLocation>
</comment>
<dbReference type="Pfam" id="PF25539">
    <property type="entry name" value="Bestrophin_2"/>
    <property type="match status" value="1"/>
</dbReference>
<protein>
    <submittedName>
        <fullName evidence="10">Bestrophin family protein</fullName>
    </submittedName>
</protein>
<evidence type="ECO:0000313" key="10">
    <source>
        <dbReference type="EMBL" id="MDD0839953.1"/>
    </source>
</evidence>
<accession>A0ABT5N1L6</accession>